<feature type="transmembrane region" description="Helical" evidence="2">
    <location>
        <begin position="2239"/>
        <end position="2258"/>
    </location>
</feature>
<dbReference type="PANTHER" id="PTHR19862">
    <property type="entry name" value="WD REPEAT-CONTAINING PROTEIN 48"/>
    <property type="match status" value="1"/>
</dbReference>
<feature type="transmembrane region" description="Helical" evidence="2">
    <location>
        <begin position="2348"/>
        <end position="2371"/>
    </location>
</feature>
<evidence type="ECO:0000313" key="3">
    <source>
        <dbReference type="EMBL" id="KXZ43722.1"/>
    </source>
</evidence>
<dbReference type="OrthoDB" id="548080at2759"/>
<dbReference type="EMBL" id="LSYV01000083">
    <property type="protein sequence ID" value="KXZ43722.1"/>
    <property type="molecule type" value="Genomic_DNA"/>
</dbReference>
<feature type="compositionally biased region" description="Low complexity" evidence="1">
    <location>
        <begin position="1863"/>
        <end position="1876"/>
    </location>
</feature>
<sequence>MITSVYYRVVYEYPDGSRSCPAAGTVLSKAYYGVGEVYLELALPPTVRSMPGAPVAVVQRKGQLYQDEDRVGPSATGWDGEALQPAGPSVAGWRWAFGFSGVTDNYRPSTFPGLTVTFTLTGRDGINATYQLVYELEGGYYSYPSSSRFVVAHNYATSPLVLLPSPATSAGLTTVPVTTTAAATGTAPASAAAAPRLPAAAVSTDPTVRLTLVDSVVMDVSLSPYGPLIECRECGELVVVNSTLRGLAAPPLPPTYNVHGAVAASGLSRVNLTGLSCSGVRGAHGWACLLLEFKASAAGIVTMTRCRFSSNSVAQAAGVFSSSTEALQRLLRLPIAGLNSTGNGTGAVALTSRTTSASSLSVRIEASSMTGNEGGSGAALFSSTPLDSLEVWSSNITDNLAARNGGAVHLASNVTRLYVFDSSSIDRNTAGGSGGAFYVAGAVASLAVAYGSSVSDNTAVTGGGGGVCTGLWAGAVSILDRSVADRNSAAGEGGFFMGDAVLAYTSTGTDIRISGRCSVSGNRAIHGGGFSAYYVKTIRVSDFSRVDKNSAVDRGGAFMSPFVDFWRPQDRNWTSVRISGFSSVSFNNASIGGGIFVPDVLRLGSFVVANNSHFDNNTAQLTPGGIKTYAVGTVLVTGNSTMSYNRGMNVRPSYELGGGAVFAATMDQFVVDGGSAVVGNRLMGGGDGGAVKVEGLLKGLKVEGRGTVVSENGVALGHGGFASAGSIGLLRMDDGARVTLNEASKGHGGAVSVDTTLDILAVSGGVISNNSAMLEGGGVYVGTDLVDGLHMEAGGIAEGNSARIGGFLFVGRAALGPLLVNDSSRLCNNRAGLSGGAILVQEAAYGGFYVTGNATACFNVAEAGDGGVLDSGYTVSFVHVSLGGSLVGNRAARYGGAVSMTGQLPMLNVTLGGRVEDNRAGSSGGVIYADFISAIELTHGAAAVRNKAGGDGGLAFAPRIGKLAVNDSELTGNGAGRSGGVVAALTALDSLVIDNANLSFNRAERGSGGVLSVAVPRPGSEALQQVAPEELVYRISGGSVMHGNTAYLDGGALSIAAEPPTNPTDAINNKDGVNLTIHVSDTRFSSNFASGAGGALSVSAPSAGALRVSSLLTNCTFFGNVAGSSVFRIGSSISSGYGGAVSFVSAPKYRADAVMMPVLELLLGDEVDQTAAAPSASAAASGSSASASLDSACSLRVERSRFEGNRCQMSGGALAAVSCPTVVTDSGFLNNVARVMGGGMAAILEPVEQRSVMSPDTSSSSESPAAPSRHRRGLQQQQQDGDATPSPDGVDAAVASRVAAAADSLWLDVRGSNFTANAALWDCGGGLYSEVAVGAGTRVASSLFHSNEARDFHGGGACILSQGADGVALFVNGTRFVNNTATRQGGGLHSQMSSATGNLLWVDSVELAGNRALQGGGLVAFMAPGSTAALGRVDVLNNTALDSGGGVYVLCSAAVAAAAAAAGTGESAVLTSALTCGIEPILTLQACNLTANKAEAGSGGGLFVSAGAAVTVDASRITGNEAGKHGGGVSASGCMRLTVSNGSLTNNTATLGGGVFTQSCERVSLSDTELVGNEAVTGGGAFLAGPSDDTVTVPSASLASASAAVVLSRALFGHNWARTSSDRYPTTAAEAVQQCVSSYQRFDSLGGGAFLFGNVSVLVSESDLRGNNSALAGVALGSAQRCASPAAGNISLASLADPEANLDAEAQWAALQAPAALGCWPLLLNRSRLPASEATPLWLQDSDASPLHARCDGRPPSAGVATTADSVVSTACEALGPAVQRACALSWTLAACAVEDADRNLTVAELAQGQVEVAPTHMRLESSLDAVRPGTALNVTVRLYNGLNLPVREDILPFTVTVSIEPADPSAGSGPSNSSAHLSPRPQRPWQDATVANLAVPSDSSLTATVLDGYAVWPYLTVRGWPGRYTLVFTARATEDLSLYPIEPLRVGIEVMRCETGEGLDSSWSRQPGAKPSWLACSRCARGRFTLWQDNRPSLWEVDRTDYLTFFLAWARAATEGEATCMSCPEHGACQGGPVLVPNPGYWHSAVDSALFHRCPQQEACGLSSSYTSWARLPDVNVTALTAVLTSTGSVLLLNGSGTEAALPPGSGTPRISWQVTSPSGPLEARSGWLALCSQMGYMAASRSLHASNFLDGSSNNTSITTASSNRMVTAAWISSLDELAASCAAWGVAAGGGGGDAAYLQLQCSQGYTSRLCAACQPGYFINAEFECRTCPSLRNNIVLALLSLFGAIALVLYTSITNLKENYAVTHDGTSVVDDEEAPSDFLKVAIVHAQFYIIITRLPVAYPDVISRMQAFVGAATGAESAVAFSYGCMFPWEESGGQASAQLLGALLVPCVVVAICLTGWALRYLFYNRARMRRSTNLRHRRMASRLSTFAEAALASVQPLTATISARLAVSVRLTSSLAYRTSGSGVAGGTATTSSGQGHTSLHTCERDGKGPDLPPKAAGGGGDCDGSHGADDGEADKQQQRTGLQIQSMCTHQVVEPGAASPPELIPVPPFVSERHGSATSLRLAPPPPAAGLPMVESGGATPRTPNSIAKGKRGFKEVLSSLRQQASERFNNSTLTKILIRLDDTLGLWQQLGIVLMLAVFILYPGWAQAALSVFACYHIDDGTSGPFTAKQKATWSNGYWIRDMEQECYSGRHLTFYVPIGIASVVLLCGIPPLASFVLLWRNRRDLDDPGVKQRYGFLYARYKRTYFWWESVLMLEELALVAVEVFGRALEVVSHQILLMLAAFIVLSLINMACAPARSRLIVLLEFLSMGVLSLTVTLSLYFVVGDELGSASATVVGLVILLINVLLLAGFLALLLRLKWKQWGRSATMAKKLKQRIRTWVGFSRAGETPRNALNE</sequence>
<feature type="transmembrane region" description="Helical" evidence="2">
    <location>
        <begin position="2666"/>
        <end position="2691"/>
    </location>
</feature>
<gene>
    <name evidence="3" type="ORF">GPECTOR_82g256</name>
</gene>
<feature type="region of interest" description="Disordered" evidence="1">
    <location>
        <begin position="2505"/>
        <end position="2537"/>
    </location>
</feature>
<feature type="transmembrane region" description="Helical" evidence="2">
    <location>
        <begin position="2595"/>
        <end position="2613"/>
    </location>
</feature>
<dbReference type="GO" id="GO:0000724">
    <property type="term" value="P:double-strand break repair via homologous recombination"/>
    <property type="evidence" value="ECO:0007669"/>
    <property type="project" value="TreeGrafter"/>
</dbReference>
<dbReference type="InterPro" id="IPR051246">
    <property type="entry name" value="WDR48"/>
</dbReference>
<dbReference type="SMART" id="SM00710">
    <property type="entry name" value="PbH1"/>
    <property type="match status" value="14"/>
</dbReference>
<feature type="region of interest" description="Disordered" evidence="1">
    <location>
        <begin position="2429"/>
        <end position="2491"/>
    </location>
</feature>
<keyword evidence="2" id="KW-0472">Membrane</keyword>
<feature type="region of interest" description="Disordered" evidence="1">
    <location>
        <begin position="1250"/>
        <end position="1290"/>
    </location>
</feature>
<evidence type="ECO:0000256" key="1">
    <source>
        <dbReference type="SAM" id="MobiDB-lite"/>
    </source>
</evidence>
<evidence type="ECO:0000313" key="4">
    <source>
        <dbReference type="Proteomes" id="UP000075714"/>
    </source>
</evidence>
<reference evidence="4" key="1">
    <citation type="journal article" date="2016" name="Nat. Commun.">
        <title>The Gonium pectorale genome demonstrates co-option of cell cycle regulation during the evolution of multicellularity.</title>
        <authorList>
            <person name="Hanschen E.R."/>
            <person name="Marriage T.N."/>
            <person name="Ferris P.J."/>
            <person name="Hamaji T."/>
            <person name="Toyoda A."/>
            <person name="Fujiyama A."/>
            <person name="Neme R."/>
            <person name="Noguchi H."/>
            <person name="Minakuchi Y."/>
            <person name="Suzuki M."/>
            <person name="Kawai-Toyooka H."/>
            <person name="Smith D.R."/>
            <person name="Sparks H."/>
            <person name="Anderson J."/>
            <person name="Bakaric R."/>
            <person name="Luria V."/>
            <person name="Karger A."/>
            <person name="Kirschner M.W."/>
            <person name="Durand P.M."/>
            <person name="Michod R.E."/>
            <person name="Nozaki H."/>
            <person name="Olson B.J."/>
        </authorList>
    </citation>
    <scope>NUCLEOTIDE SEQUENCE [LARGE SCALE GENOMIC DNA]</scope>
    <source>
        <strain evidence="4">NIES-2863</strain>
    </source>
</reference>
<accession>A0A150G1H6</accession>
<dbReference type="GO" id="GO:0043130">
    <property type="term" value="F:ubiquitin binding"/>
    <property type="evidence" value="ECO:0007669"/>
    <property type="project" value="TreeGrafter"/>
</dbReference>
<keyword evidence="2" id="KW-0812">Transmembrane</keyword>
<keyword evidence="2" id="KW-1133">Transmembrane helix</keyword>
<dbReference type="PANTHER" id="PTHR19862:SF14">
    <property type="entry name" value="WD REPEAT-CONTAINING PROTEIN 48"/>
    <property type="match status" value="1"/>
</dbReference>
<feature type="transmembrane region" description="Helical" evidence="2">
    <location>
        <begin position="2772"/>
        <end position="2795"/>
    </location>
</feature>
<dbReference type="SUPFAM" id="SSF51126">
    <property type="entry name" value="Pectin lyase-like"/>
    <property type="match status" value="3"/>
</dbReference>
<feature type="transmembrane region" description="Helical" evidence="2">
    <location>
        <begin position="2744"/>
        <end position="2765"/>
    </location>
</feature>
<feature type="region of interest" description="Disordered" evidence="1">
    <location>
        <begin position="1863"/>
        <end position="1884"/>
    </location>
</feature>
<dbReference type="Proteomes" id="UP000075714">
    <property type="component" value="Unassembled WGS sequence"/>
</dbReference>
<dbReference type="InterPro" id="IPR011050">
    <property type="entry name" value="Pectin_lyase_fold/virulence"/>
</dbReference>
<organism evidence="3 4">
    <name type="scientific">Gonium pectorale</name>
    <name type="common">Green alga</name>
    <dbReference type="NCBI Taxonomy" id="33097"/>
    <lineage>
        <taxon>Eukaryota</taxon>
        <taxon>Viridiplantae</taxon>
        <taxon>Chlorophyta</taxon>
        <taxon>core chlorophytes</taxon>
        <taxon>Chlorophyceae</taxon>
        <taxon>CS clade</taxon>
        <taxon>Chlamydomonadales</taxon>
        <taxon>Volvocaceae</taxon>
        <taxon>Gonium</taxon>
    </lineage>
</organism>
<dbReference type="InterPro" id="IPR006626">
    <property type="entry name" value="PbH1"/>
</dbReference>
<feature type="compositionally biased region" description="Low complexity" evidence="1">
    <location>
        <begin position="2429"/>
        <end position="2448"/>
    </location>
</feature>
<evidence type="ECO:0000256" key="2">
    <source>
        <dbReference type="SAM" id="Phobius"/>
    </source>
</evidence>
<feature type="compositionally biased region" description="Low complexity" evidence="1">
    <location>
        <begin position="1251"/>
        <end position="1267"/>
    </location>
</feature>
<proteinExistence type="predicted"/>
<feature type="transmembrane region" description="Helical" evidence="2">
    <location>
        <begin position="2314"/>
        <end position="2336"/>
    </location>
</feature>
<feature type="transmembrane region" description="Helical" evidence="2">
    <location>
        <begin position="2717"/>
        <end position="2738"/>
    </location>
</feature>
<protein>
    <recommendedName>
        <fullName evidence="5">Right handed beta helix domain-containing protein</fullName>
    </recommendedName>
</protein>
<keyword evidence="4" id="KW-1185">Reference proteome</keyword>
<evidence type="ECO:0008006" key="5">
    <source>
        <dbReference type="Google" id="ProtNLM"/>
    </source>
</evidence>
<feature type="compositionally biased region" description="Basic and acidic residues" evidence="1">
    <location>
        <begin position="2473"/>
        <end position="2487"/>
    </location>
</feature>
<name>A0A150G1H6_GONPE</name>
<feature type="transmembrane region" description="Helical" evidence="2">
    <location>
        <begin position="2807"/>
        <end position="2828"/>
    </location>
</feature>
<comment type="caution">
    <text evidence="3">The sequence shown here is derived from an EMBL/GenBank/DDBJ whole genome shotgun (WGS) entry which is preliminary data.</text>
</comment>